<gene>
    <name evidence="4" type="ORF">F9K24_11770</name>
</gene>
<dbReference type="InterPro" id="IPR055396">
    <property type="entry name" value="DUF7088"/>
</dbReference>
<evidence type="ECO:0000313" key="5">
    <source>
        <dbReference type="Proteomes" id="UP000460298"/>
    </source>
</evidence>
<dbReference type="Pfam" id="PF09822">
    <property type="entry name" value="ABC_transp_aux"/>
    <property type="match status" value="1"/>
</dbReference>
<feature type="transmembrane region" description="Helical" evidence="1">
    <location>
        <begin position="544"/>
        <end position="562"/>
    </location>
</feature>
<accession>A0A833LY36</accession>
<dbReference type="InterPro" id="IPR019196">
    <property type="entry name" value="ABC_transp_unknown"/>
</dbReference>
<proteinExistence type="predicted"/>
<dbReference type="EMBL" id="WBUI01000011">
    <property type="protein sequence ID" value="KAB2931956.1"/>
    <property type="molecule type" value="Genomic_DNA"/>
</dbReference>
<evidence type="ECO:0000256" key="1">
    <source>
        <dbReference type="SAM" id="Phobius"/>
    </source>
</evidence>
<reference evidence="4 5" key="1">
    <citation type="submission" date="2019-10" db="EMBL/GenBank/DDBJ databases">
        <title>Extracellular Electron Transfer in a Candidatus Methanoperedens spp. Enrichment Culture.</title>
        <authorList>
            <person name="Berger S."/>
            <person name="Rangel Shaw D."/>
            <person name="Berben T."/>
            <person name="In 'T Zandt M."/>
            <person name="Frank J."/>
            <person name="Reimann J."/>
            <person name="Jetten M.S.M."/>
            <person name="Welte C.U."/>
        </authorList>
    </citation>
    <scope>NUCLEOTIDE SEQUENCE [LARGE SCALE GENOMIC DNA]</scope>
    <source>
        <strain evidence="4">SB12</strain>
    </source>
</reference>
<feature type="domain" description="DUF7088" evidence="3">
    <location>
        <begin position="44"/>
        <end position="145"/>
    </location>
</feature>
<dbReference type="Pfam" id="PF23357">
    <property type="entry name" value="DUF7088"/>
    <property type="match status" value="1"/>
</dbReference>
<sequence length="596" mass="67786">MNLKSLFYALNRDTRFIAVNVVILFMLLNLVAQRMAWRLDFTRDGLNSVSDSTEKVLSRPGQPILVEAYITKKLPGEIYGELQPILYQLDEIERIGGSRIRLHYIDPTDEDERAKAERRGIQGIPIEQAKDDEASVRMGYFGVYIQSGEQSAIVDLVDQGRIIGDFEYRFLREVKRLTNKEPRSGIGFLQAPGSLQTTVWRRDAPPEKTNMFAFRSIIEGDSGPWTDVMVAEPVPEGVETLIVTGLPHLDEKAQYHLDQFLMRGGNLLLMVRSFDFQLSRPDPRLLQMGFASGGGQASIEEMPLKELNDWLLAYGLELKGRILFEPALAAPELDIEGNYLKRMKNPSWAVYSHETGNFADDPIFKYTGQVILPWFSDVQFNPNVQPDAKYRTLLYSSDGVIFREAASLALKDMQRMGSDPADLRSDRPLPLLVEVKGRFRSAFFEREELPVKDEKAKFRPGQQSGTESTILMLGTPYVVSDIFLRNEQNMQIFQLNAAFLAGLLDHLQGDTDLLAARSRIPTIPLLEDPPEFIMYFLGSAFEPIFQWFHILALPLLLGLYGWRRLARRNQKRGLTLNDDAADLEEDRPDSNQENLK</sequence>
<evidence type="ECO:0000259" key="3">
    <source>
        <dbReference type="Pfam" id="PF23357"/>
    </source>
</evidence>
<evidence type="ECO:0000259" key="2">
    <source>
        <dbReference type="Pfam" id="PF09822"/>
    </source>
</evidence>
<evidence type="ECO:0008006" key="6">
    <source>
        <dbReference type="Google" id="ProtNLM"/>
    </source>
</evidence>
<evidence type="ECO:0000313" key="4">
    <source>
        <dbReference type="EMBL" id="KAB2931956.1"/>
    </source>
</evidence>
<feature type="transmembrane region" description="Helical" evidence="1">
    <location>
        <begin position="16"/>
        <end position="37"/>
    </location>
</feature>
<keyword evidence="1" id="KW-1133">Transmembrane helix</keyword>
<keyword evidence="1" id="KW-0472">Membrane</keyword>
<name>A0A833LY36_9LEPT</name>
<dbReference type="AlphaFoldDB" id="A0A833LY36"/>
<comment type="caution">
    <text evidence="4">The sequence shown here is derived from an EMBL/GenBank/DDBJ whole genome shotgun (WGS) entry which is preliminary data.</text>
</comment>
<feature type="domain" description="ABC-type uncharacterised transport system" evidence="2">
    <location>
        <begin position="231"/>
        <end position="491"/>
    </location>
</feature>
<organism evidence="4 5">
    <name type="scientific">Leptonema illini</name>
    <dbReference type="NCBI Taxonomy" id="183"/>
    <lineage>
        <taxon>Bacteria</taxon>
        <taxon>Pseudomonadati</taxon>
        <taxon>Spirochaetota</taxon>
        <taxon>Spirochaetia</taxon>
        <taxon>Leptospirales</taxon>
        <taxon>Leptospiraceae</taxon>
        <taxon>Leptonema</taxon>
    </lineage>
</organism>
<protein>
    <recommendedName>
        <fullName evidence="6">ABC-type uncharacterized transport system domain-containing protein</fullName>
    </recommendedName>
</protein>
<keyword evidence="1" id="KW-0812">Transmembrane</keyword>
<dbReference type="Proteomes" id="UP000460298">
    <property type="component" value="Unassembled WGS sequence"/>
</dbReference>